<dbReference type="Pfam" id="PF07715">
    <property type="entry name" value="Plug"/>
    <property type="match status" value="1"/>
</dbReference>
<dbReference type="NCBIfam" id="TIGR04057">
    <property type="entry name" value="SusC_RagA_signa"/>
    <property type="match status" value="1"/>
</dbReference>
<dbReference type="PROSITE" id="PS52016">
    <property type="entry name" value="TONB_DEPENDENT_REC_3"/>
    <property type="match status" value="1"/>
</dbReference>
<dbReference type="Gene3D" id="2.170.130.10">
    <property type="entry name" value="TonB-dependent receptor, plug domain"/>
    <property type="match status" value="1"/>
</dbReference>
<comment type="similarity">
    <text evidence="1 2">Belongs to the TonB-dependent receptor family.</text>
</comment>
<dbReference type="InterPro" id="IPR037066">
    <property type="entry name" value="Plug_dom_sf"/>
</dbReference>
<dbReference type="Gene3D" id="2.60.40.1120">
    <property type="entry name" value="Carboxypeptidase-like, regulatory domain"/>
    <property type="match status" value="1"/>
</dbReference>
<keyword evidence="5" id="KW-0675">Receptor</keyword>
<protein>
    <submittedName>
        <fullName evidence="5">TonB-dependent receptor</fullName>
    </submittedName>
</protein>
<organism evidence="5 6">
    <name type="scientific">Gelidibacter maritimus</name>
    <dbReference type="NCBI Taxonomy" id="2761487"/>
    <lineage>
        <taxon>Bacteria</taxon>
        <taxon>Pseudomonadati</taxon>
        <taxon>Bacteroidota</taxon>
        <taxon>Flavobacteriia</taxon>
        <taxon>Flavobacteriales</taxon>
        <taxon>Flavobacteriaceae</taxon>
        <taxon>Gelidibacter</taxon>
    </lineage>
</organism>
<proteinExistence type="inferred from homology"/>
<keyword evidence="1" id="KW-0998">Cell outer membrane</keyword>
<dbReference type="Pfam" id="PF13715">
    <property type="entry name" value="CarbopepD_reg_2"/>
    <property type="match status" value="1"/>
</dbReference>
<dbReference type="InterPro" id="IPR023996">
    <property type="entry name" value="TonB-dep_OMP_SusC/RagA"/>
</dbReference>
<gene>
    <name evidence="5" type="ORF">H3Z82_10275</name>
</gene>
<comment type="caution">
    <text evidence="5">The sequence shown here is derived from an EMBL/GenBank/DDBJ whole genome shotgun (WGS) entry which is preliminary data.</text>
</comment>
<dbReference type="SUPFAM" id="SSF49464">
    <property type="entry name" value="Carboxypeptidase regulatory domain-like"/>
    <property type="match status" value="1"/>
</dbReference>
<dbReference type="InterPro" id="IPR012910">
    <property type="entry name" value="Plug_dom"/>
</dbReference>
<name>A0A7W2M5I9_9FLAO</name>
<dbReference type="InterPro" id="IPR023997">
    <property type="entry name" value="TonB-dep_OMP_SusC/RagA_CS"/>
</dbReference>
<keyword evidence="6" id="KW-1185">Reference proteome</keyword>
<keyword evidence="1 2" id="KW-0472">Membrane</keyword>
<keyword evidence="1" id="KW-0812">Transmembrane</keyword>
<dbReference type="InterPro" id="IPR000531">
    <property type="entry name" value="Beta-barrel_TonB"/>
</dbReference>
<evidence type="ECO:0000313" key="6">
    <source>
        <dbReference type="Proteomes" id="UP000541857"/>
    </source>
</evidence>
<keyword evidence="1" id="KW-1134">Transmembrane beta strand</keyword>
<dbReference type="EMBL" id="JACGLT010000007">
    <property type="protein sequence ID" value="MBA6153112.1"/>
    <property type="molecule type" value="Genomic_DNA"/>
</dbReference>
<dbReference type="RefSeq" id="WP_182205420.1">
    <property type="nucleotide sequence ID" value="NZ_JACGLT010000007.1"/>
</dbReference>
<feature type="domain" description="TonB-dependent receptor-like beta-barrel" evidence="3">
    <location>
        <begin position="444"/>
        <end position="1026"/>
    </location>
</feature>
<dbReference type="SUPFAM" id="SSF56935">
    <property type="entry name" value="Porins"/>
    <property type="match status" value="1"/>
</dbReference>
<dbReference type="NCBIfam" id="TIGR04056">
    <property type="entry name" value="OMP_RagA_SusC"/>
    <property type="match status" value="1"/>
</dbReference>
<evidence type="ECO:0000256" key="1">
    <source>
        <dbReference type="PROSITE-ProRule" id="PRU01360"/>
    </source>
</evidence>
<dbReference type="GO" id="GO:0009279">
    <property type="term" value="C:cell outer membrane"/>
    <property type="evidence" value="ECO:0007669"/>
    <property type="project" value="UniProtKB-SubCell"/>
</dbReference>
<evidence type="ECO:0000256" key="2">
    <source>
        <dbReference type="RuleBase" id="RU003357"/>
    </source>
</evidence>
<evidence type="ECO:0000259" key="4">
    <source>
        <dbReference type="Pfam" id="PF07715"/>
    </source>
</evidence>
<keyword evidence="2" id="KW-0798">TonB box</keyword>
<accession>A0A7W2M5I9</accession>
<feature type="domain" description="TonB-dependent receptor plug" evidence="4">
    <location>
        <begin position="121"/>
        <end position="226"/>
    </location>
</feature>
<dbReference type="AlphaFoldDB" id="A0A7W2M5I9"/>
<dbReference type="Pfam" id="PF00593">
    <property type="entry name" value="TonB_dep_Rec_b-barrel"/>
    <property type="match status" value="1"/>
</dbReference>
<reference evidence="5 6" key="1">
    <citation type="submission" date="2020-07" db="EMBL/GenBank/DDBJ databases">
        <title>Bacterium isolated from marine sediment.</title>
        <authorList>
            <person name="Shang D."/>
        </authorList>
    </citation>
    <scope>NUCLEOTIDE SEQUENCE [LARGE SCALE GENOMIC DNA]</scope>
    <source>
        <strain evidence="5 6">F6074</strain>
    </source>
</reference>
<sequence length="1076" mass="120100">MKIIKIILGALIIMAFPSDIYSKSQQDPVTLSGVILSETQEPIPGAVIKHTESDKYTLTGFDGDFELTLSAQSGHIEISYLGYKKLKLAFDGTKTDYTIELTPDITALDEILVVGYGTQKKENMTGAVDQVDSEIFENRPITNIAQGLQGAIANLNLTPADGKPTQSAAFNIRGATSIGQGGNALVLIDGVEGDPALLNPNDIATVSVLKDASSAAIYGARAAFGVVLITTKTAGKERMQIKYSRNYSLKSPTVIPDYVTDGYTWASMFNEAFSSWNNYASTPQNVNKTMRFSQQYLEELKRRSMDPDAPKIEIDPATGEYVYYYSTNWQDELYKGSTHSLDQNISISQGSEKSEFYLTGQSLSQPGLFKYNSDDYQMYNFRAKGSVELLPWLRVGNNASFSKVKYHNPMNVGEAGGIWRNMVAEGHPMAPMLNPDGTLTHSAAYTVGDYFYGKNGYDKESKVFRNTTNFETNFFNNSLSIKGDFTYQLTNRDETRKRVPVPYSRTPGVIQYLGSAYNDYRVIQQETEYISTNLYGEYVTKINDAHNFKILGGFNYELNTFKRLGSQRNGLLYEDANDLNLAVGESILTSGGYEQWAVAGGFFRFNYDYKNRYLLEVNGRYDGSSKFPKNQRYAFFPSISAGWNISSEPFWNISKDLITYLKVRASYGSLGNGNISSYMFQEQLVVNRSNRILNGDLPMTTSDPTVIPDGLTWETVTTKNIGIDLAMLKNKLNISADVFNRKTTDMFTLGPELPAIFGARPPRGNYADLETVGWELSVAWRNSFALATKPFNYSIKANVADNQTTILKYNNPNKRLNDYYVGQKLGEIWGLTTDGFFLSEQDIRTSADQSLFSSTAAGIWRPGDIKFKDLNNDGAINHGENTATNPGDRRIIGNSSPRYMFGLNLGADWNNIFFNAFFQGVGKRDWYPSRGANAFWGQYNAPYGHPLESQIGNIWSPENPDAYFPRYTGYLAWASGGTLREKQTRYLQNAAYVRLKNIQIGYNLPEDVSKMIGANQVQLYVSGENLWTYSPMYKNTKGIDVENIGASDQDLGNSNYGDAFNYPILKNISVGASITF</sequence>
<evidence type="ECO:0000259" key="3">
    <source>
        <dbReference type="Pfam" id="PF00593"/>
    </source>
</evidence>
<comment type="subcellular location">
    <subcellularLocation>
        <location evidence="1">Cell outer membrane</location>
        <topology evidence="1">Multi-pass membrane protein</topology>
    </subcellularLocation>
</comment>
<keyword evidence="1" id="KW-0813">Transport</keyword>
<dbReference type="Proteomes" id="UP000541857">
    <property type="component" value="Unassembled WGS sequence"/>
</dbReference>
<evidence type="ECO:0000313" key="5">
    <source>
        <dbReference type="EMBL" id="MBA6153112.1"/>
    </source>
</evidence>
<dbReference type="InterPro" id="IPR008969">
    <property type="entry name" value="CarboxyPept-like_regulatory"/>
</dbReference>
<dbReference type="InterPro" id="IPR039426">
    <property type="entry name" value="TonB-dep_rcpt-like"/>
</dbReference>